<keyword evidence="3" id="KW-1185">Reference proteome</keyword>
<evidence type="ECO:0008006" key="4">
    <source>
        <dbReference type="Google" id="ProtNLM"/>
    </source>
</evidence>
<dbReference type="PANTHER" id="PTHR43649:SF12">
    <property type="entry name" value="DIACETYLCHITOBIOSE BINDING PROTEIN DASA"/>
    <property type="match status" value="1"/>
</dbReference>
<proteinExistence type="predicted"/>
<dbReference type="InterPro" id="IPR050490">
    <property type="entry name" value="Bact_solute-bd_prot1"/>
</dbReference>
<accession>A0ABM8VSW3</accession>
<dbReference type="InterPro" id="IPR006059">
    <property type="entry name" value="SBP"/>
</dbReference>
<gene>
    <name evidence="2" type="ORF">PAECIP111802_06575</name>
</gene>
<dbReference type="EMBL" id="CAJVCE010000032">
    <property type="protein sequence ID" value="CAG7656960.1"/>
    <property type="molecule type" value="Genomic_DNA"/>
</dbReference>
<dbReference type="PANTHER" id="PTHR43649">
    <property type="entry name" value="ARABINOSE-BINDING PROTEIN-RELATED"/>
    <property type="match status" value="1"/>
</dbReference>
<evidence type="ECO:0000313" key="2">
    <source>
        <dbReference type="EMBL" id="CAG7656960.1"/>
    </source>
</evidence>
<protein>
    <recommendedName>
        <fullName evidence="4">Extracellular solute-binding protein</fullName>
    </recommendedName>
</protein>
<feature type="chain" id="PRO_5046490252" description="Extracellular solute-binding protein" evidence="1">
    <location>
        <begin position="21"/>
        <end position="431"/>
    </location>
</feature>
<comment type="caution">
    <text evidence="2">The sequence shown here is derived from an EMBL/GenBank/DDBJ whole genome shotgun (WGS) entry which is preliminary data.</text>
</comment>
<dbReference type="Pfam" id="PF01547">
    <property type="entry name" value="SBP_bac_1"/>
    <property type="match status" value="1"/>
</dbReference>
<organism evidence="2 3">
    <name type="scientific">Paenibacillus allorhizosphaerae</name>
    <dbReference type="NCBI Taxonomy" id="2849866"/>
    <lineage>
        <taxon>Bacteria</taxon>
        <taxon>Bacillati</taxon>
        <taxon>Bacillota</taxon>
        <taxon>Bacilli</taxon>
        <taxon>Bacillales</taxon>
        <taxon>Paenibacillaceae</taxon>
        <taxon>Paenibacillus</taxon>
    </lineage>
</organism>
<feature type="signal peptide" evidence="1">
    <location>
        <begin position="1"/>
        <end position="20"/>
    </location>
</feature>
<evidence type="ECO:0000256" key="1">
    <source>
        <dbReference type="SAM" id="SignalP"/>
    </source>
</evidence>
<sequence>MSNKRKLVVSVTSIAFLALAGCGNQQGTSTDKKADDKPVTLRMYQLVAALSDDEFRDFMVEPLKKKYPHITLELVRSDKDNSIENLIAANHFPDLIFTASNFLFNSVKYSLPMDLNELIKKNNMNVNRFDQTAIEDIKAFSDKGELLALPFSTNFSIMLYNKNIFDRFGVAYPKDGMTWEEVIAIAKKVEREDGGTQYRGINPWDVRKFATPLSLPVVDPKTGKAILNTDGWKKAYQYMKAITDISSGNNKYPSFQKDGTLAMFTSYGDIFGDIEKQAQTPAGMQFDWDFTTMPSFKEAPGYGFRSLSHDLAISSTSQHKEEAFKVIQFLTSDELQLTLTKRGIRFPAIDDQKLKDAFGAFSPILKGKNMQAIFKTKNAKNPIPTLYDDFAVSELNAAFTKVKDGKADINTALREAEDLANQKIATQKGSQ</sequence>
<evidence type="ECO:0000313" key="3">
    <source>
        <dbReference type="Proteomes" id="UP000730618"/>
    </source>
</evidence>
<name>A0ABM8VSW3_9BACL</name>
<dbReference type="Proteomes" id="UP000730618">
    <property type="component" value="Unassembled WGS sequence"/>
</dbReference>
<dbReference type="PROSITE" id="PS51257">
    <property type="entry name" value="PROKAR_LIPOPROTEIN"/>
    <property type="match status" value="1"/>
</dbReference>
<keyword evidence="1" id="KW-0732">Signal</keyword>
<reference evidence="2 3" key="1">
    <citation type="submission" date="2021-06" db="EMBL/GenBank/DDBJ databases">
        <authorList>
            <person name="Criscuolo A."/>
        </authorList>
    </citation>
    <scope>NUCLEOTIDE SEQUENCE [LARGE SCALE GENOMIC DNA]</scope>
    <source>
        <strain evidence="3">CIP 111802</strain>
    </source>
</reference>
<dbReference type="RefSeq" id="WP_218102767.1">
    <property type="nucleotide sequence ID" value="NZ_CAJVCE010000032.1"/>
</dbReference>